<dbReference type="Proteomes" id="UP000242642">
    <property type="component" value="Unassembled WGS sequence"/>
</dbReference>
<keyword evidence="16" id="KW-1185">Reference proteome</keyword>
<keyword evidence="9 13" id="KW-0418">Kinase</keyword>
<dbReference type="HAMAP" id="MF_00409">
    <property type="entry name" value="LpxK"/>
    <property type="match status" value="1"/>
</dbReference>
<evidence type="ECO:0000313" key="16">
    <source>
        <dbReference type="Proteomes" id="UP000242642"/>
    </source>
</evidence>
<dbReference type="SUPFAM" id="SSF52540">
    <property type="entry name" value="P-loop containing nucleoside triphosphate hydrolases"/>
    <property type="match status" value="1"/>
</dbReference>
<organism evidence="15 16">
    <name type="scientific">Thorsellia anophelis DSM 18579</name>
    <dbReference type="NCBI Taxonomy" id="1123402"/>
    <lineage>
        <taxon>Bacteria</taxon>
        <taxon>Pseudomonadati</taxon>
        <taxon>Pseudomonadota</taxon>
        <taxon>Gammaproteobacteria</taxon>
        <taxon>Enterobacterales</taxon>
        <taxon>Thorselliaceae</taxon>
        <taxon>Thorsellia</taxon>
    </lineage>
</organism>
<dbReference type="GO" id="GO:0009244">
    <property type="term" value="P:lipopolysaccharide core region biosynthetic process"/>
    <property type="evidence" value="ECO:0007669"/>
    <property type="project" value="TreeGrafter"/>
</dbReference>
<comment type="function">
    <text evidence="1 13">Transfers the gamma-phosphate of ATP to the 4'-position of a tetraacyldisaccharide 1-phosphate intermediate (termed DS-1-P) to form tetraacyldisaccharide 1,4'-bis-phosphate (lipid IVA).</text>
</comment>
<dbReference type="PANTHER" id="PTHR42724">
    <property type="entry name" value="TETRAACYLDISACCHARIDE 4'-KINASE"/>
    <property type="match status" value="1"/>
</dbReference>
<evidence type="ECO:0000256" key="5">
    <source>
        <dbReference type="ARBA" id="ARBA00022516"/>
    </source>
</evidence>
<comment type="catalytic activity">
    <reaction evidence="13">
        <text>a lipid A disaccharide + ATP = a lipid IVA + ADP + H(+)</text>
        <dbReference type="Rhea" id="RHEA:67840"/>
        <dbReference type="ChEBI" id="CHEBI:15378"/>
        <dbReference type="ChEBI" id="CHEBI:30616"/>
        <dbReference type="ChEBI" id="CHEBI:176343"/>
        <dbReference type="ChEBI" id="CHEBI:176425"/>
        <dbReference type="ChEBI" id="CHEBI:456216"/>
        <dbReference type="EC" id="2.7.1.130"/>
    </reaction>
</comment>
<dbReference type="GO" id="GO:0009029">
    <property type="term" value="F:lipid-A 4'-kinase activity"/>
    <property type="evidence" value="ECO:0007669"/>
    <property type="project" value="UniProtKB-UniRule"/>
</dbReference>
<dbReference type="NCBIfam" id="TIGR00682">
    <property type="entry name" value="lpxK"/>
    <property type="match status" value="1"/>
</dbReference>
<keyword evidence="14" id="KW-0812">Transmembrane</keyword>
<dbReference type="GO" id="GO:0005524">
    <property type="term" value="F:ATP binding"/>
    <property type="evidence" value="ECO:0007669"/>
    <property type="project" value="UniProtKB-UniRule"/>
</dbReference>
<keyword evidence="7 13" id="KW-0808">Transferase</keyword>
<evidence type="ECO:0000313" key="15">
    <source>
        <dbReference type="EMBL" id="SET31663.1"/>
    </source>
</evidence>
<keyword evidence="6 13" id="KW-0441">Lipid A biosynthesis</keyword>
<dbReference type="InterPro" id="IPR027417">
    <property type="entry name" value="P-loop_NTPase"/>
</dbReference>
<evidence type="ECO:0000256" key="13">
    <source>
        <dbReference type="HAMAP-Rule" id="MF_00409"/>
    </source>
</evidence>
<keyword evidence="14" id="KW-1133">Transmembrane helix</keyword>
<feature type="binding site" evidence="13">
    <location>
        <begin position="58"/>
        <end position="65"/>
    </location>
    <ligand>
        <name>ATP</name>
        <dbReference type="ChEBI" id="CHEBI:30616"/>
    </ligand>
</feature>
<evidence type="ECO:0000256" key="11">
    <source>
        <dbReference type="ARBA" id="ARBA00023098"/>
    </source>
</evidence>
<feature type="transmembrane region" description="Helical" evidence="14">
    <location>
        <begin position="14"/>
        <end position="36"/>
    </location>
</feature>
<protein>
    <recommendedName>
        <fullName evidence="4 13">Tetraacyldisaccharide 4'-kinase</fullName>
        <ecNumber evidence="3 13">2.7.1.130</ecNumber>
    </recommendedName>
    <alternativeName>
        <fullName evidence="12 13">Lipid A 4'-kinase</fullName>
    </alternativeName>
</protein>
<dbReference type="EC" id="2.7.1.130" evidence="3 13"/>
<gene>
    <name evidence="13" type="primary">lpxK</name>
    <name evidence="15" type="ORF">SAMN02583745_01986</name>
</gene>
<dbReference type="EMBL" id="FOHV01000016">
    <property type="protein sequence ID" value="SET31663.1"/>
    <property type="molecule type" value="Genomic_DNA"/>
</dbReference>
<evidence type="ECO:0000256" key="2">
    <source>
        <dbReference type="ARBA" id="ARBA00004870"/>
    </source>
</evidence>
<keyword evidence="14" id="KW-0472">Membrane</keyword>
<proteinExistence type="inferred from homology"/>
<dbReference type="GO" id="GO:0005886">
    <property type="term" value="C:plasma membrane"/>
    <property type="evidence" value="ECO:0007669"/>
    <property type="project" value="TreeGrafter"/>
</dbReference>
<accession>A0A1I0DGV4</accession>
<evidence type="ECO:0000256" key="8">
    <source>
        <dbReference type="ARBA" id="ARBA00022741"/>
    </source>
</evidence>
<comment type="similarity">
    <text evidence="13">Belongs to the LpxK family.</text>
</comment>
<keyword evidence="11 13" id="KW-0443">Lipid metabolism</keyword>
<evidence type="ECO:0000256" key="7">
    <source>
        <dbReference type="ARBA" id="ARBA00022679"/>
    </source>
</evidence>
<keyword evidence="10 13" id="KW-0067">ATP-binding</keyword>
<dbReference type="GO" id="GO:0009245">
    <property type="term" value="P:lipid A biosynthetic process"/>
    <property type="evidence" value="ECO:0007669"/>
    <property type="project" value="UniProtKB-UniRule"/>
</dbReference>
<evidence type="ECO:0000256" key="3">
    <source>
        <dbReference type="ARBA" id="ARBA00012071"/>
    </source>
</evidence>
<dbReference type="Pfam" id="PF02606">
    <property type="entry name" value="LpxK"/>
    <property type="match status" value="1"/>
</dbReference>
<dbReference type="InterPro" id="IPR003758">
    <property type="entry name" value="LpxK"/>
</dbReference>
<evidence type="ECO:0000256" key="6">
    <source>
        <dbReference type="ARBA" id="ARBA00022556"/>
    </source>
</evidence>
<name>A0A1I0DGV4_9GAMM</name>
<dbReference type="OrthoDB" id="9766423at2"/>
<evidence type="ECO:0000256" key="1">
    <source>
        <dbReference type="ARBA" id="ARBA00002274"/>
    </source>
</evidence>
<evidence type="ECO:0000256" key="12">
    <source>
        <dbReference type="ARBA" id="ARBA00029757"/>
    </source>
</evidence>
<comment type="pathway">
    <text evidence="2 13">Glycolipid biosynthesis; lipid IV(A) biosynthesis; lipid IV(A) from (3R)-3-hydroxytetradecanoyl-[acyl-carrier-protein] and UDP-N-acetyl-alpha-D-glucosamine: step 6/6.</text>
</comment>
<sequence length="355" mass="40922">MQKLAHYIWFENRYLFWLLWPLSLVYGFVVLIRRCFYRIGIFKTYRSPVPIIVIGNLTVGGNGKTPTVIWLLEQLQQKGIEVGVITRGYGSKAPSYPLLVTETNNAIETGDEPFLIYRRTKAAIAISPNRKEAIELLLNTHPNIQLIISDDGLQHYAFERDIEWVVIDAYKQFGNGWWLPAGPMRERANRLKQVDALLFNYGTSKNDLKPYHDVQRINSVEIKHLSNPIMCAALYLSPLNAVNLVTNEQIPITHFTEVIAIAGIGFPDRFFDLLKHYRVDLHKCVPFPDHHQFKETDLTYHQIKSNSLPILMTEKDAMKCLDFAHDSWWYVPINAIITQETTEALLSQVCSQIHK</sequence>
<evidence type="ECO:0000256" key="4">
    <source>
        <dbReference type="ARBA" id="ARBA00016436"/>
    </source>
</evidence>
<keyword evidence="5 13" id="KW-0444">Lipid biosynthesis</keyword>
<evidence type="ECO:0000256" key="10">
    <source>
        <dbReference type="ARBA" id="ARBA00022840"/>
    </source>
</evidence>
<evidence type="ECO:0000256" key="14">
    <source>
        <dbReference type="SAM" id="Phobius"/>
    </source>
</evidence>
<dbReference type="PANTHER" id="PTHR42724:SF1">
    <property type="entry name" value="TETRAACYLDISACCHARIDE 4'-KINASE, MITOCHONDRIAL-RELATED"/>
    <property type="match status" value="1"/>
</dbReference>
<dbReference type="AlphaFoldDB" id="A0A1I0DGV4"/>
<dbReference type="UniPathway" id="UPA00359">
    <property type="reaction ID" value="UER00482"/>
</dbReference>
<evidence type="ECO:0000256" key="9">
    <source>
        <dbReference type="ARBA" id="ARBA00022777"/>
    </source>
</evidence>
<keyword evidence="8 13" id="KW-0547">Nucleotide-binding</keyword>
<dbReference type="RefSeq" id="WP_093320435.1">
    <property type="nucleotide sequence ID" value="NZ_FOHV01000016.1"/>
</dbReference>
<reference evidence="16" key="1">
    <citation type="submission" date="2016-10" db="EMBL/GenBank/DDBJ databases">
        <authorList>
            <person name="Varghese N."/>
            <person name="Submissions S."/>
        </authorList>
    </citation>
    <scope>NUCLEOTIDE SEQUENCE [LARGE SCALE GENOMIC DNA]</scope>
    <source>
        <strain evidence="16">DSM 18579</strain>
    </source>
</reference>
<dbReference type="STRING" id="1123402.SAMN02583745_01986"/>